<protein>
    <submittedName>
        <fullName evidence="2">Metallophosphoesterase</fullName>
    </submittedName>
</protein>
<dbReference type="Pfam" id="PF00149">
    <property type="entry name" value="Metallophos"/>
    <property type="match status" value="1"/>
</dbReference>
<sequence length="292" mass="32692">MTISRSTDERSGFRLIHVSDTHLSRTHRYFEVNWSCFREAVSASPPHILIHGGDLAFNGPSESHDLAYAVEEIAALGLPWHAIPGNHDIGEAPDYSRLNQPINRERIDAWRGHVGAQWWHCDVPHWRLIGLDTALMGSNLPEEAEQGEFLQHALAARGALHAMVFVHMPPFERDHLSAANPTSYIPLRARATFLNVCASAGVKVIACGHKHVYRKHRHRGMDIVWAPATAMVDIKNPLARRGTFPRPGYLEWVLGPRGASHTLVEPERMFAIDMTGWTRRNGGTTTTLPAWP</sequence>
<dbReference type="Gene3D" id="3.60.21.10">
    <property type="match status" value="1"/>
</dbReference>
<name>A0A975RTE9_9BRAD</name>
<dbReference type="PANTHER" id="PTHR43143:SF1">
    <property type="entry name" value="SERINE_THREONINE-PROTEIN PHOSPHATASE CPPED1"/>
    <property type="match status" value="1"/>
</dbReference>
<reference evidence="2" key="1">
    <citation type="submission" date="2021-06" db="EMBL/GenBank/DDBJ databases">
        <title>Bradyrhizobium sp. S2-11-2 Genome sequencing.</title>
        <authorList>
            <person name="Jin L."/>
        </authorList>
    </citation>
    <scope>NUCLEOTIDE SEQUENCE</scope>
    <source>
        <strain evidence="2">S2-11-2</strain>
    </source>
</reference>
<dbReference type="GO" id="GO:0016787">
    <property type="term" value="F:hydrolase activity"/>
    <property type="evidence" value="ECO:0007669"/>
    <property type="project" value="InterPro"/>
</dbReference>
<dbReference type="AlphaFoldDB" id="A0A975RTE9"/>
<proteinExistence type="predicted"/>
<feature type="domain" description="Calcineurin-like phosphoesterase" evidence="1">
    <location>
        <begin position="13"/>
        <end position="213"/>
    </location>
</feature>
<dbReference type="KEGG" id="bsei:KMZ68_03240"/>
<evidence type="ECO:0000313" key="3">
    <source>
        <dbReference type="Proteomes" id="UP000680805"/>
    </source>
</evidence>
<dbReference type="PANTHER" id="PTHR43143">
    <property type="entry name" value="METALLOPHOSPHOESTERASE, CALCINEURIN SUPERFAMILY"/>
    <property type="match status" value="1"/>
</dbReference>
<dbReference type="SUPFAM" id="SSF56300">
    <property type="entry name" value="Metallo-dependent phosphatases"/>
    <property type="match status" value="1"/>
</dbReference>
<dbReference type="InterPro" id="IPR051918">
    <property type="entry name" value="STPP_CPPED1"/>
</dbReference>
<dbReference type="EMBL" id="CP076135">
    <property type="protein sequence ID" value="QWG18913.1"/>
    <property type="molecule type" value="Genomic_DNA"/>
</dbReference>
<evidence type="ECO:0000259" key="1">
    <source>
        <dbReference type="Pfam" id="PF00149"/>
    </source>
</evidence>
<gene>
    <name evidence="2" type="ORF">KMZ68_03240</name>
</gene>
<dbReference type="InterPro" id="IPR004843">
    <property type="entry name" value="Calcineurin-like_PHP"/>
</dbReference>
<evidence type="ECO:0000313" key="2">
    <source>
        <dbReference type="EMBL" id="QWG18913.1"/>
    </source>
</evidence>
<dbReference type="InterPro" id="IPR029052">
    <property type="entry name" value="Metallo-depent_PP-like"/>
</dbReference>
<organism evidence="2 3">
    <name type="scientific">Bradyrhizobium sediminis</name>
    <dbReference type="NCBI Taxonomy" id="2840469"/>
    <lineage>
        <taxon>Bacteria</taxon>
        <taxon>Pseudomonadati</taxon>
        <taxon>Pseudomonadota</taxon>
        <taxon>Alphaproteobacteria</taxon>
        <taxon>Hyphomicrobiales</taxon>
        <taxon>Nitrobacteraceae</taxon>
        <taxon>Bradyrhizobium</taxon>
    </lineage>
</organism>
<dbReference type="RefSeq" id="WP_215614467.1">
    <property type="nucleotide sequence ID" value="NZ_CP076135.1"/>
</dbReference>
<accession>A0A975RTE9</accession>
<dbReference type="Proteomes" id="UP000680805">
    <property type="component" value="Chromosome"/>
</dbReference>